<dbReference type="InterPro" id="IPR050619">
    <property type="entry name" value="Flavodoxin"/>
</dbReference>
<keyword evidence="7" id="KW-0067">ATP-binding</keyword>
<evidence type="ECO:0000256" key="2">
    <source>
        <dbReference type="ARBA" id="ARBA00005267"/>
    </source>
</evidence>
<comment type="cofactor">
    <cofactor evidence="1">
        <name>FMN</name>
        <dbReference type="ChEBI" id="CHEBI:58210"/>
    </cofactor>
</comment>
<dbReference type="SUPFAM" id="SSF52374">
    <property type="entry name" value="Nucleotidylyl transferase"/>
    <property type="match status" value="1"/>
</dbReference>
<dbReference type="Gene3D" id="3.40.50.620">
    <property type="entry name" value="HUPs"/>
    <property type="match status" value="1"/>
</dbReference>
<keyword evidence="3" id="KW-0813">Transport</keyword>
<dbReference type="InterPro" id="IPR035684">
    <property type="entry name" value="ArgRS_core"/>
</dbReference>
<accession>A0A2B4RLE7</accession>
<dbReference type="AlphaFoldDB" id="A0A2B4RLE7"/>
<comment type="similarity">
    <text evidence="7">Belongs to the class-I aminoacyl-tRNA synthetase family.</text>
</comment>
<dbReference type="InterPro" id="IPR029039">
    <property type="entry name" value="Flavoprotein-like_sf"/>
</dbReference>
<keyword evidence="7" id="KW-0030">Aminoacyl-tRNA synthetase</keyword>
<comment type="similarity">
    <text evidence="2">Belongs to the flavodoxin family.</text>
</comment>
<evidence type="ECO:0000256" key="1">
    <source>
        <dbReference type="ARBA" id="ARBA00001917"/>
    </source>
</evidence>
<dbReference type="STRING" id="50429.A0A2B4RLE7"/>
<keyword evidence="4" id="KW-0285">Flavoprotein</keyword>
<dbReference type="GO" id="GO:0005524">
    <property type="term" value="F:ATP binding"/>
    <property type="evidence" value="ECO:0007669"/>
    <property type="project" value="UniProtKB-KW"/>
</dbReference>
<dbReference type="NCBIfam" id="TIGR01752">
    <property type="entry name" value="flav_long"/>
    <property type="match status" value="1"/>
</dbReference>
<evidence type="ECO:0000256" key="3">
    <source>
        <dbReference type="ARBA" id="ARBA00022448"/>
    </source>
</evidence>
<dbReference type="InterPro" id="IPR010086">
    <property type="entry name" value="Flavodoxin_lc"/>
</dbReference>
<keyword evidence="7 9" id="KW-0436">Ligase</keyword>
<feature type="domain" description="Flavodoxin-like" evidence="8">
    <location>
        <begin position="361"/>
        <end position="522"/>
    </location>
</feature>
<sequence length="526" mass="59819">MTSVYAPIIQVCDAISGARPGARKQSLETYIKRLRELEDLANSFEGVENAYAIQAGRELRVIVDSEEISDEEAEGSTPQTTNIKGDKFVGDYYVAFDKAYRKEIDALIKNGSTEKQAKENAPILKRAKELLQKWEAGDEATLKLWEQMNQWVYKGFEITYKNLGIDFDSAQYESNTYLLGKEIIETGLDKKVFHRKKDGSVWVDLTNEKLDEKLLLRSDGTAVYMTQDIGTAVERFKLFDITSLIYTVGNEQDYHFKVLFTILKKLGYKWADDLYHLSYGMVDLPSGKMKSREGTVVDADDLIQNMVETAAKIAGNLGKLDGYDDQEKKDCYRKIGLGALKYYLLKVDPQKRILFDPEASIDFQGNTDTGITEEVTNEIVDIMQDWDIDVKEADTMSIEDFTPYDRILLGLSTWYDGDLQSDWENFYEDFQKIDFTGKKVAIYGLGDQVGYAEYFVDGIGILAKTVIENGGEVVGHWKNEGYDFSESKALLDDDTFYGLALDNDNEPELTQERLEGWLEIVKVAFE</sequence>
<dbReference type="PANTHER" id="PTHR42809">
    <property type="entry name" value="FLAVODOXIN 2"/>
    <property type="match status" value="1"/>
</dbReference>
<reference evidence="9" key="1">
    <citation type="journal article" date="2017" name="J. ISSAAS">
        <title>Comparative analysis of the genomes of Stylophora pistillata and Acropora digitifera provides evidence for extensive differences between species of corals.</title>
        <authorList>
            <person name="Voolstra C.R."/>
            <person name="Li Y."/>
            <person name="Liew Y.J."/>
            <person name="Baumgarten S."/>
            <person name="Zoccola D."/>
            <person name="Flot J.-F."/>
            <person name="Tambutte S."/>
            <person name="Allemand D."/>
            <person name="Aranda M."/>
        </authorList>
    </citation>
    <scope>NUCLEOTIDE SEQUENCE</scope>
    <source>
        <strain evidence="9">CSM Monaco</strain>
        <tissue evidence="9">Whole animal</tissue>
    </source>
</reference>
<gene>
    <name evidence="9" type="primary">argS</name>
    <name evidence="9" type="ORF">AWC38_SpisGene18511</name>
</gene>
<keyword evidence="5" id="KW-0288">FMN</keyword>
<keyword evidence="6" id="KW-0249">Electron transport</keyword>
<dbReference type="Pfam" id="PF00258">
    <property type="entry name" value="Flavodoxin_1"/>
    <property type="match status" value="1"/>
</dbReference>
<name>A0A2B4RLE7_STYPI</name>
<dbReference type="OrthoDB" id="68056at2759"/>
<organism evidence="9">
    <name type="scientific">Stylophora pistillata</name>
    <name type="common">Smooth cauliflower coral</name>
    <dbReference type="NCBI Taxonomy" id="50429"/>
    <lineage>
        <taxon>Eukaryota</taxon>
        <taxon>Metazoa</taxon>
        <taxon>Cnidaria</taxon>
        <taxon>Anthozoa</taxon>
        <taxon>Hexacorallia</taxon>
        <taxon>Scleractinia</taxon>
        <taxon>Astrocoeniina</taxon>
        <taxon>Pocilloporidae</taxon>
        <taxon>Stylophora</taxon>
    </lineage>
</organism>
<dbReference type="PROSITE" id="PS50902">
    <property type="entry name" value="FLAVODOXIN_LIKE"/>
    <property type="match status" value="1"/>
</dbReference>
<dbReference type="GO" id="GO:0006412">
    <property type="term" value="P:translation"/>
    <property type="evidence" value="ECO:0007669"/>
    <property type="project" value="UniProtKB-KW"/>
</dbReference>
<dbReference type="InterPro" id="IPR014729">
    <property type="entry name" value="Rossmann-like_a/b/a_fold"/>
</dbReference>
<evidence type="ECO:0000256" key="4">
    <source>
        <dbReference type="ARBA" id="ARBA00022630"/>
    </source>
</evidence>
<evidence type="ECO:0000259" key="8">
    <source>
        <dbReference type="PROSITE" id="PS50902"/>
    </source>
</evidence>
<keyword evidence="7" id="KW-0547">Nucleotide-binding</keyword>
<dbReference type="SUPFAM" id="SSF52218">
    <property type="entry name" value="Flavoproteins"/>
    <property type="match status" value="1"/>
</dbReference>
<evidence type="ECO:0000256" key="5">
    <source>
        <dbReference type="ARBA" id="ARBA00022643"/>
    </source>
</evidence>
<evidence type="ECO:0000256" key="6">
    <source>
        <dbReference type="ARBA" id="ARBA00022982"/>
    </source>
</evidence>
<dbReference type="EMBL" id="LSMT01000491">
    <property type="protein sequence ID" value="PFX17178.1"/>
    <property type="molecule type" value="Genomic_DNA"/>
</dbReference>
<dbReference type="GO" id="GO:0010181">
    <property type="term" value="F:FMN binding"/>
    <property type="evidence" value="ECO:0007669"/>
    <property type="project" value="InterPro"/>
</dbReference>
<dbReference type="InterPro" id="IPR008254">
    <property type="entry name" value="Flavodoxin/NO_synth"/>
</dbReference>
<dbReference type="Pfam" id="PF00750">
    <property type="entry name" value="tRNA-synt_1d"/>
    <property type="match status" value="1"/>
</dbReference>
<dbReference type="GO" id="GO:0004812">
    <property type="term" value="F:aminoacyl-tRNA ligase activity"/>
    <property type="evidence" value="ECO:0007669"/>
    <property type="project" value="UniProtKB-KW"/>
</dbReference>
<evidence type="ECO:0000256" key="7">
    <source>
        <dbReference type="RuleBase" id="RU363038"/>
    </source>
</evidence>
<keyword evidence="7" id="KW-0648">Protein biosynthesis</keyword>
<proteinExistence type="inferred from homology"/>
<dbReference type="Gene3D" id="3.40.50.360">
    <property type="match status" value="1"/>
</dbReference>
<comment type="caution">
    <text evidence="9">The sequence shown here is derived from an EMBL/GenBank/DDBJ whole genome shotgun (WGS) entry which is preliminary data.</text>
</comment>
<dbReference type="PANTHER" id="PTHR42809:SF1">
    <property type="entry name" value="FLAVODOXIN 1"/>
    <property type="match status" value="1"/>
</dbReference>
<protein>
    <submittedName>
        <fullName evidence="9">Arginine--tRNA ligase</fullName>
    </submittedName>
</protein>
<evidence type="ECO:0000313" key="9">
    <source>
        <dbReference type="EMBL" id="PFX17178.1"/>
    </source>
</evidence>